<feature type="domain" description="Dihydroorotate dehydrogenase catalytic" evidence="10">
    <location>
        <begin position="4"/>
        <end position="290"/>
    </location>
</feature>
<dbReference type="EC" id="1.3.-.-" evidence="9"/>
<organism evidence="11 12">
    <name type="scientific">Candidatus Gottesmanbacteria bacterium RIFCSPLOWO2_01_FULL_42_22</name>
    <dbReference type="NCBI Taxonomy" id="1798391"/>
    <lineage>
        <taxon>Bacteria</taxon>
        <taxon>Candidatus Gottesmaniibacteriota</taxon>
    </lineage>
</organism>
<name>A0A1F6BKQ6_9BACT</name>
<proteinExistence type="inferred from homology"/>
<comment type="cofactor">
    <cofactor evidence="9">
        <name>FMN</name>
        <dbReference type="ChEBI" id="CHEBI:58210"/>
    </cofactor>
    <text evidence="9">Binds 1 FMN per subunit.</text>
</comment>
<dbReference type="EMBL" id="MFJU01000001">
    <property type="protein sequence ID" value="OGG37362.1"/>
    <property type="molecule type" value="Genomic_DNA"/>
</dbReference>
<dbReference type="NCBIfam" id="TIGR01037">
    <property type="entry name" value="pyrD_sub1_fam"/>
    <property type="match status" value="1"/>
</dbReference>
<feature type="binding site" evidence="9">
    <location>
        <position position="44"/>
    </location>
    <ligand>
        <name>substrate</name>
    </ligand>
</feature>
<evidence type="ECO:0000256" key="2">
    <source>
        <dbReference type="ARBA" id="ARBA00004725"/>
    </source>
</evidence>
<dbReference type="Gene3D" id="3.20.20.70">
    <property type="entry name" value="Aldolase class I"/>
    <property type="match status" value="1"/>
</dbReference>
<feature type="binding site" evidence="9">
    <location>
        <begin position="194"/>
        <end position="195"/>
    </location>
    <ligand>
        <name>substrate</name>
    </ligand>
</feature>
<dbReference type="InterPro" id="IPR049622">
    <property type="entry name" value="Dihydroorotate_DH_I"/>
</dbReference>
<evidence type="ECO:0000256" key="8">
    <source>
        <dbReference type="ARBA" id="ARBA00023002"/>
    </source>
</evidence>
<keyword evidence="6 9" id="KW-0288">FMN</keyword>
<dbReference type="InterPro" id="IPR005720">
    <property type="entry name" value="Dihydroorotate_DH_cat"/>
</dbReference>
<dbReference type="AlphaFoldDB" id="A0A1F6BKQ6"/>
<dbReference type="InterPro" id="IPR013785">
    <property type="entry name" value="Aldolase_TIM"/>
</dbReference>
<feature type="binding site" evidence="9">
    <location>
        <begin position="68"/>
        <end position="72"/>
    </location>
    <ligand>
        <name>substrate</name>
    </ligand>
</feature>
<sequence>MADLSLEFCGVKFKNPFILPSGIITEIPEHKRAIEAGVGGVTLKSLTFEKREGNPLPRLWKYEHGLLNSVGLRNAGIEKGSREIAEFINEHKGKSVILVSLFSTRLKEFVVLVEKIVPLKPEFIELNLSCPNTEDELGRSLGMEKGGAGKVVKVVKKVSGKIPVLAKLSPNVTDIADIAKECEAEGADGISAINTVGPGMVIDIEKRKPIIGAKKGGVSGPGIRPIAVRCVYDIFEAVKIPILGMGGIEKWQDVVEMILAGASLIGVGTATYTKGMKVYQELEKDLLEYMEKNGIKNISEIVGAAH</sequence>
<feature type="binding site" evidence="9">
    <location>
        <position position="220"/>
    </location>
    <ligand>
        <name>FMN</name>
        <dbReference type="ChEBI" id="CHEBI:58210"/>
    </ligand>
</feature>
<dbReference type="InterPro" id="IPR012135">
    <property type="entry name" value="Dihydroorotate_DH_1_2"/>
</dbReference>
<dbReference type="PROSITE" id="PS00911">
    <property type="entry name" value="DHODEHASE_1"/>
    <property type="match status" value="1"/>
</dbReference>
<dbReference type="PANTHER" id="PTHR48109">
    <property type="entry name" value="DIHYDROOROTATE DEHYDROGENASE (QUINONE), MITOCHONDRIAL-RELATED"/>
    <property type="match status" value="1"/>
</dbReference>
<keyword evidence="4 9" id="KW-0963">Cytoplasm</keyword>
<dbReference type="FunFam" id="3.20.20.70:FF:000027">
    <property type="entry name" value="Dihydropyrimidine dehydrogenase [NADP(+)]"/>
    <property type="match status" value="1"/>
</dbReference>
<dbReference type="PANTHER" id="PTHR48109:SF1">
    <property type="entry name" value="DIHYDROOROTATE DEHYDROGENASE (FUMARATE)"/>
    <property type="match status" value="1"/>
</dbReference>
<feature type="binding site" evidence="9">
    <location>
        <begin position="44"/>
        <end position="45"/>
    </location>
    <ligand>
        <name>FMN</name>
        <dbReference type="ChEBI" id="CHEBI:58210"/>
    </ligand>
</feature>
<evidence type="ECO:0000256" key="3">
    <source>
        <dbReference type="ARBA" id="ARBA00008008"/>
    </source>
</evidence>
<evidence type="ECO:0000256" key="9">
    <source>
        <dbReference type="HAMAP-Rule" id="MF_00224"/>
    </source>
</evidence>
<dbReference type="STRING" id="1798391.A2968_03990"/>
<protein>
    <recommendedName>
        <fullName evidence="9">Dihydroorotate dehydrogenase</fullName>
        <shortName evidence="9">DHOD</shortName>
        <shortName evidence="9">DHODase</shortName>
        <shortName evidence="9">DHOdehase</shortName>
        <ecNumber evidence="9">1.3.-.-</ecNumber>
    </recommendedName>
</protein>
<dbReference type="HAMAP" id="MF_00224">
    <property type="entry name" value="DHO_dh_type1"/>
    <property type="match status" value="1"/>
</dbReference>
<reference evidence="11 12" key="1">
    <citation type="journal article" date="2016" name="Nat. Commun.">
        <title>Thousands of microbial genomes shed light on interconnected biogeochemical processes in an aquifer system.</title>
        <authorList>
            <person name="Anantharaman K."/>
            <person name="Brown C.T."/>
            <person name="Hug L.A."/>
            <person name="Sharon I."/>
            <person name="Castelle C.J."/>
            <person name="Probst A.J."/>
            <person name="Thomas B.C."/>
            <person name="Singh A."/>
            <person name="Wilkins M.J."/>
            <person name="Karaoz U."/>
            <person name="Brodie E.L."/>
            <person name="Williams K.H."/>
            <person name="Hubbard S.S."/>
            <person name="Banfield J.F."/>
        </authorList>
    </citation>
    <scope>NUCLEOTIDE SEQUENCE [LARGE SCALE GENOMIC DNA]</scope>
</reference>
<feature type="binding site" evidence="9">
    <location>
        <position position="167"/>
    </location>
    <ligand>
        <name>FMN</name>
        <dbReference type="ChEBI" id="CHEBI:58210"/>
    </ligand>
</feature>
<evidence type="ECO:0000259" key="10">
    <source>
        <dbReference type="Pfam" id="PF01180"/>
    </source>
</evidence>
<comment type="function">
    <text evidence="9">Catalyzes the conversion of dihydroorotate to orotate.</text>
</comment>
<comment type="caution">
    <text evidence="9">Lacks conserved residue(s) required for the propagation of feature annotation.</text>
</comment>
<feature type="binding site" evidence="9">
    <location>
        <position position="21"/>
    </location>
    <ligand>
        <name>FMN</name>
        <dbReference type="ChEBI" id="CHEBI:58210"/>
    </ligand>
</feature>
<feature type="active site" description="Nucleophile" evidence="9">
    <location>
        <position position="130"/>
    </location>
</feature>
<accession>A0A1F6BKQ6</accession>
<gene>
    <name evidence="9" type="primary">pyrD</name>
    <name evidence="11" type="ORF">A2968_03990</name>
</gene>
<dbReference type="GO" id="GO:0044205">
    <property type="term" value="P:'de novo' UMP biosynthetic process"/>
    <property type="evidence" value="ECO:0007669"/>
    <property type="project" value="UniProtKB-UniRule"/>
</dbReference>
<dbReference type="InterPro" id="IPR001295">
    <property type="entry name" value="Dihydroorotate_DH_CS"/>
</dbReference>
<comment type="subcellular location">
    <subcellularLocation>
        <location evidence="1 9">Cytoplasm</location>
    </subcellularLocation>
</comment>
<keyword evidence="7 9" id="KW-0665">Pyrimidine biosynthesis</keyword>
<evidence type="ECO:0000256" key="6">
    <source>
        <dbReference type="ARBA" id="ARBA00022643"/>
    </source>
</evidence>
<dbReference type="GO" id="GO:0006207">
    <property type="term" value="P:'de novo' pyrimidine nucleobase biosynthetic process"/>
    <property type="evidence" value="ECO:0007669"/>
    <property type="project" value="InterPro"/>
</dbReference>
<dbReference type="InterPro" id="IPR024920">
    <property type="entry name" value="Dihydroorotate_DH_1"/>
</dbReference>
<dbReference type="SUPFAM" id="SSF51395">
    <property type="entry name" value="FMN-linked oxidoreductases"/>
    <property type="match status" value="1"/>
</dbReference>
<dbReference type="GO" id="GO:0004152">
    <property type="term" value="F:dihydroorotate dehydrogenase activity"/>
    <property type="evidence" value="ECO:0007669"/>
    <property type="project" value="UniProtKB-UniRule"/>
</dbReference>
<comment type="catalytic activity">
    <reaction evidence="9">
        <text>(S)-dihydroorotate + A = orotate + AH2</text>
        <dbReference type="Rhea" id="RHEA:18073"/>
        <dbReference type="ChEBI" id="CHEBI:13193"/>
        <dbReference type="ChEBI" id="CHEBI:17499"/>
        <dbReference type="ChEBI" id="CHEBI:30839"/>
        <dbReference type="ChEBI" id="CHEBI:30864"/>
    </reaction>
</comment>
<keyword evidence="5 9" id="KW-0285">Flavoprotein</keyword>
<feature type="binding site" evidence="9">
    <location>
        <begin position="268"/>
        <end position="269"/>
    </location>
    <ligand>
        <name>FMN</name>
        <dbReference type="ChEBI" id="CHEBI:58210"/>
    </ligand>
</feature>
<dbReference type="NCBIfam" id="NF005574">
    <property type="entry name" value="PRK07259.1"/>
    <property type="match status" value="1"/>
</dbReference>
<comment type="pathway">
    <text evidence="2 9">Pyrimidine metabolism; UMP biosynthesis via de novo pathway.</text>
</comment>
<dbReference type="GO" id="GO:0005737">
    <property type="term" value="C:cytoplasm"/>
    <property type="evidence" value="ECO:0007669"/>
    <property type="project" value="UniProtKB-SubCell"/>
</dbReference>
<feature type="binding site" evidence="9">
    <location>
        <position position="127"/>
    </location>
    <ligand>
        <name>substrate</name>
    </ligand>
</feature>
<evidence type="ECO:0000256" key="4">
    <source>
        <dbReference type="ARBA" id="ARBA00022490"/>
    </source>
</evidence>
<feature type="binding site" evidence="9">
    <location>
        <position position="127"/>
    </location>
    <ligand>
        <name>FMN</name>
        <dbReference type="ChEBI" id="CHEBI:58210"/>
    </ligand>
</feature>
<dbReference type="Proteomes" id="UP000176228">
    <property type="component" value="Unassembled WGS sequence"/>
</dbReference>
<evidence type="ECO:0000313" key="12">
    <source>
        <dbReference type="Proteomes" id="UP000176228"/>
    </source>
</evidence>
<dbReference type="Pfam" id="PF01180">
    <property type="entry name" value="DHO_dh"/>
    <property type="match status" value="1"/>
</dbReference>
<evidence type="ECO:0000256" key="1">
    <source>
        <dbReference type="ARBA" id="ARBA00004496"/>
    </source>
</evidence>
<comment type="caution">
    <text evidence="11">The sequence shown here is derived from an EMBL/GenBank/DDBJ whole genome shotgun (WGS) entry which is preliminary data.</text>
</comment>
<feature type="binding site" evidence="9">
    <location>
        <begin position="246"/>
        <end position="247"/>
    </location>
    <ligand>
        <name>FMN</name>
        <dbReference type="ChEBI" id="CHEBI:58210"/>
    </ligand>
</feature>
<keyword evidence="8 9" id="KW-0560">Oxidoreductase</keyword>
<evidence type="ECO:0000256" key="5">
    <source>
        <dbReference type="ARBA" id="ARBA00022630"/>
    </source>
</evidence>
<comment type="similarity">
    <text evidence="3 9">Belongs to the dihydroorotate dehydrogenase family. Type 1 subfamily.</text>
</comment>
<evidence type="ECO:0000256" key="7">
    <source>
        <dbReference type="ARBA" id="ARBA00022975"/>
    </source>
</evidence>
<dbReference type="InterPro" id="IPR050074">
    <property type="entry name" value="DHO_dehydrogenase"/>
</dbReference>
<evidence type="ECO:0000313" key="11">
    <source>
        <dbReference type="EMBL" id="OGG37362.1"/>
    </source>
</evidence>
<feature type="binding site" evidence="9">
    <location>
        <position position="193"/>
    </location>
    <ligand>
        <name>FMN</name>
        <dbReference type="ChEBI" id="CHEBI:58210"/>
    </ligand>
</feature>
<dbReference type="PIRSF" id="PIRSF000164">
    <property type="entry name" value="DHO_oxidase"/>
    <property type="match status" value="1"/>
</dbReference>
<dbReference type="UniPathway" id="UPA00070"/>